<feature type="domain" description="Methyltransferase type 11" evidence="1">
    <location>
        <begin position="28"/>
        <end position="121"/>
    </location>
</feature>
<organism evidence="2">
    <name type="scientific">candidate division WOR-3 bacterium</name>
    <dbReference type="NCBI Taxonomy" id="2052148"/>
    <lineage>
        <taxon>Bacteria</taxon>
        <taxon>Bacteria division WOR-3</taxon>
    </lineage>
</organism>
<accession>A0A7C5M6D8</accession>
<dbReference type="Proteomes" id="UP000886014">
    <property type="component" value="Unassembled WGS sequence"/>
</dbReference>
<reference evidence="2" key="1">
    <citation type="journal article" date="2020" name="mSystems">
        <title>Genome- and Community-Level Interaction Insights into Carbon Utilization and Element Cycling Functions of Hydrothermarchaeota in Hydrothermal Sediment.</title>
        <authorList>
            <person name="Zhou Z."/>
            <person name="Liu Y."/>
            <person name="Xu W."/>
            <person name="Pan J."/>
            <person name="Luo Z.H."/>
            <person name="Li M."/>
        </authorList>
    </citation>
    <scope>NUCLEOTIDE SEQUENCE [LARGE SCALE GENOMIC DNA]</scope>
    <source>
        <strain evidence="2">HyVt-94</strain>
    </source>
</reference>
<dbReference type="EMBL" id="DRTV01000135">
    <property type="protein sequence ID" value="HHF58155.1"/>
    <property type="molecule type" value="Genomic_DNA"/>
</dbReference>
<evidence type="ECO:0000259" key="1">
    <source>
        <dbReference type="Pfam" id="PF08241"/>
    </source>
</evidence>
<gene>
    <name evidence="2" type="ORF">ENL41_01870</name>
</gene>
<keyword evidence="2" id="KW-0489">Methyltransferase</keyword>
<dbReference type="SUPFAM" id="SSF53335">
    <property type="entry name" value="S-adenosyl-L-methionine-dependent methyltransferases"/>
    <property type="match status" value="1"/>
</dbReference>
<evidence type="ECO:0000313" key="2">
    <source>
        <dbReference type="EMBL" id="HHF58155.1"/>
    </source>
</evidence>
<sequence length="163" mass="18256">AIYDAQLFLQWDSSELTTIVDFTDKIVIDVGAGTGKLTFIAAEKAKAVFAVEPVGNLRFYIKEKAKKLGLNNVFPVDGLITDIPFPDKFADICMEGHTFGDNIEVEHKEMERVTKIGGMVIHCPGNNDVDNEIHRLLIAKGYSWSKFEEPGDGMKRKYWKCIG</sequence>
<dbReference type="Gene3D" id="3.40.50.150">
    <property type="entry name" value="Vaccinia Virus protein VP39"/>
    <property type="match status" value="1"/>
</dbReference>
<feature type="non-terminal residue" evidence="2">
    <location>
        <position position="1"/>
    </location>
</feature>
<protein>
    <submittedName>
        <fullName evidence="2">Class I SAM-dependent methyltransferase</fullName>
    </submittedName>
</protein>
<dbReference type="InterPro" id="IPR029063">
    <property type="entry name" value="SAM-dependent_MTases_sf"/>
</dbReference>
<name>A0A7C5M6D8_UNCW3</name>
<dbReference type="InterPro" id="IPR013216">
    <property type="entry name" value="Methyltransf_11"/>
</dbReference>
<keyword evidence="2" id="KW-0808">Transferase</keyword>
<proteinExistence type="predicted"/>
<comment type="caution">
    <text evidence="2">The sequence shown here is derived from an EMBL/GenBank/DDBJ whole genome shotgun (WGS) entry which is preliminary data.</text>
</comment>
<dbReference type="Pfam" id="PF08241">
    <property type="entry name" value="Methyltransf_11"/>
    <property type="match status" value="1"/>
</dbReference>
<dbReference type="GO" id="GO:0008757">
    <property type="term" value="F:S-adenosylmethionine-dependent methyltransferase activity"/>
    <property type="evidence" value="ECO:0007669"/>
    <property type="project" value="InterPro"/>
</dbReference>
<dbReference type="GO" id="GO:0032259">
    <property type="term" value="P:methylation"/>
    <property type="evidence" value="ECO:0007669"/>
    <property type="project" value="UniProtKB-KW"/>
</dbReference>
<dbReference type="AlphaFoldDB" id="A0A7C5M6D8"/>